<dbReference type="InterPro" id="IPR059101">
    <property type="entry name" value="NFACT-R_2"/>
</dbReference>
<feature type="domain" description="Thil AANH" evidence="3">
    <location>
        <begin position="2"/>
        <end position="138"/>
    </location>
</feature>
<keyword evidence="1" id="KW-0547">Nucleotide-binding</keyword>
<dbReference type="AlphaFoldDB" id="A0A1F5RCP3"/>
<keyword evidence="2" id="KW-0067">ATP-binding</keyword>
<dbReference type="InterPro" id="IPR014729">
    <property type="entry name" value="Rossmann-like_a/b/a_fold"/>
</dbReference>
<dbReference type="PANTHER" id="PTHR11933">
    <property type="entry name" value="TRNA 5-METHYLAMINOMETHYL-2-THIOURIDYLATE -METHYLTRANSFERASE"/>
    <property type="match status" value="1"/>
</dbReference>
<evidence type="ECO:0000259" key="3">
    <source>
        <dbReference type="Pfam" id="PF02568"/>
    </source>
</evidence>
<evidence type="ECO:0000256" key="1">
    <source>
        <dbReference type="ARBA" id="ARBA00022741"/>
    </source>
</evidence>
<evidence type="ECO:0000313" key="6">
    <source>
        <dbReference type="Proteomes" id="UP000177230"/>
    </source>
</evidence>
<reference evidence="5 6" key="1">
    <citation type="journal article" date="2016" name="Nat. Commun.">
        <title>Thousands of microbial genomes shed light on interconnected biogeochemical processes in an aquifer system.</title>
        <authorList>
            <person name="Anantharaman K."/>
            <person name="Brown C.T."/>
            <person name="Hug L.A."/>
            <person name="Sharon I."/>
            <person name="Castelle C.J."/>
            <person name="Probst A.J."/>
            <person name="Thomas B.C."/>
            <person name="Singh A."/>
            <person name="Wilkins M.J."/>
            <person name="Karaoz U."/>
            <person name="Brodie E.L."/>
            <person name="Williams K.H."/>
            <person name="Hubbard S.S."/>
            <person name="Banfield J.F."/>
        </authorList>
    </citation>
    <scope>NUCLEOTIDE SEQUENCE [LARGE SCALE GENOMIC DNA]</scope>
</reference>
<evidence type="ECO:0000256" key="2">
    <source>
        <dbReference type="ARBA" id="ARBA00022840"/>
    </source>
</evidence>
<dbReference type="InterPro" id="IPR020536">
    <property type="entry name" value="ThiI_AANH"/>
</dbReference>
<protein>
    <submittedName>
        <fullName evidence="5">Uncharacterized protein</fullName>
    </submittedName>
</protein>
<dbReference type="GO" id="GO:0005524">
    <property type="term" value="F:ATP binding"/>
    <property type="evidence" value="ECO:0007669"/>
    <property type="project" value="UniProtKB-KW"/>
</dbReference>
<dbReference type="Proteomes" id="UP000177230">
    <property type="component" value="Unassembled WGS sequence"/>
</dbReference>
<proteinExistence type="predicted"/>
<dbReference type="Pfam" id="PF18297">
    <property type="entry name" value="NFACT-R_2"/>
    <property type="match status" value="1"/>
</dbReference>
<dbReference type="Pfam" id="PF02568">
    <property type="entry name" value="ThiI"/>
    <property type="match status" value="1"/>
</dbReference>
<accession>A0A1F5RCP3</accession>
<dbReference type="PANTHER" id="PTHR11933:SF6">
    <property type="entry name" value="THIL AANH DOMAIN-CONTAINING PROTEIN"/>
    <property type="match status" value="1"/>
</dbReference>
<dbReference type="SUPFAM" id="SSF52402">
    <property type="entry name" value="Adenine nucleotide alpha hydrolases-like"/>
    <property type="match status" value="1"/>
</dbReference>
<feature type="domain" description="NFACT protein RNA binding" evidence="4">
    <location>
        <begin position="220"/>
        <end position="314"/>
    </location>
</feature>
<sequence>MKALALLSGGLDSILAVRVIMEQGIEVIGVCFVTPFFGPENARKAAGVLGVKLIEHDFTEEYFAMMKSPRYGFGGNMNPCIDCHGLMLKTAHSLLEKFDASFLITGEVLGERPMSQTRGGLNAVLKLSADRDLVLRPLSAKLLEPTKPEREGWADREKLHDFSGRGRKRQEELAQSFGIKDYPQPAGGCLLTEEKYSQRLKELIEHEGLNRQDAELLSLGRHFRLEENTKMVVGRNRSENQRLLDLAGSQDTVIRPAENIKGPVGIIKGEISEDILQTAGKILARYCDRQEGQAVGINIYRNKEKEGITVMKPHEAFVLKWQI</sequence>
<dbReference type="GO" id="GO:0004810">
    <property type="term" value="F:CCA tRNA nucleotidyltransferase activity"/>
    <property type="evidence" value="ECO:0007669"/>
    <property type="project" value="InterPro"/>
</dbReference>
<comment type="caution">
    <text evidence="5">The sequence shown here is derived from an EMBL/GenBank/DDBJ whole genome shotgun (WGS) entry which is preliminary data.</text>
</comment>
<name>A0A1F5RCP3_9BACT</name>
<evidence type="ECO:0000259" key="4">
    <source>
        <dbReference type="Pfam" id="PF18297"/>
    </source>
</evidence>
<organism evidence="5 6">
    <name type="scientific">Candidatus Edwardsbacteria bacterium GWF2_54_11</name>
    <dbReference type="NCBI Taxonomy" id="1817851"/>
    <lineage>
        <taxon>Bacteria</taxon>
        <taxon>Candidatus Edwardsiibacteriota</taxon>
    </lineage>
</organism>
<gene>
    <name evidence="5" type="ORF">A2024_12405</name>
</gene>
<dbReference type="EMBL" id="MFFM01000035">
    <property type="protein sequence ID" value="OGF11813.1"/>
    <property type="molecule type" value="Genomic_DNA"/>
</dbReference>
<evidence type="ECO:0000313" key="5">
    <source>
        <dbReference type="EMBL" id="OGF11813.1"/>
    </source>
</evidence>
<dbReference type="Gene3D" id="3.40.50.620">
    <property type="entry name" value="HUPs"/>
    <property type="match status" value="1"/>
</dbReference>